<evidence type="ECO:0000256" key="1">
    <source>
        <dbReference type="ARBA" id="ARBA00022679"/>
    </source>
</evidence>
<reference evidence="3 4" key="1">
    <citation type="submission" date="2020-08" db="EMBL/GenBank/DDBJ databases">
        <title>Sequencing the genomes of 1000 actinobacteria strains.</title>
        <authorList>
            <person name="Klenk H.-P."/>
        </authorList>
    </citation>
    <scope>NUCLEOTIDE SEQUENCE [LARGE SCALE GENOMIC DNA]</scope>
    <source>
        <strain evidence="3 4">DSM 45582</strain>
    </source>
</reference>
<dbReference type="EC" id="2.3.1.179" evidence="3"/>
<dbReference type="PANTHER" id="PTHR11712">
    <property type="entry name" value="POLYKETIDE SYNTHASE-RELATED"/>
    <property type="match status" value="1"/>
</dbReference>
<evidence type="ECO:0000259" key="2">
    <source>
        <dbReference type="Pfam" id="PF00109"/>
    </source>
</evidence>
<name>A0A840N5E0_9PSEU</name>
<gene>
    <name evidence="3" type="ORF">BJ969_000314</name>
</gene>
<dbReference type="PANTHER" id="PTHR11712:SF336">
    <property type="entry name" value="3-OXOACYL-[ACYL-CARRIER-PROTEIN] SYNTHASE, MITOCHONDRIAL"/>
    <property type="match status" value="1"/>
</dbReference>
<dbReference type="AlphaFoldDB" id="A0A840N5E0"/>
<dbReference type="Gene3D" id="3.40.47.10">
    <property type="match status" value="1"/>
</dbReference>
<dbReference type="Pfam" id="PF00109">
    <property type="entry name" value="ketoacyl-synt"/>
    <property type="match status" value="1"/>
</dbReference>
<keyword evidence="4" id="KW-1185">Reference proteome</keyword>
<comment type="caution">
    <text evidence="3">The sequence shown here is derived from an EMBL/GenBank/DDBJ whole genome shotgun (WGS) entry which is preliminary data.</text>
</comment>
<dbReference type="InterPro" id="IPR016039">
    <property type="entry name" value="Thiolase-like"/>
</dbReference>
<feature type="domain" description="Beta-ketoacyl synthase-like N-terminal" evidence="2">
    <location>
        <begin position="21"/>
        <end position="238"/>
    </location>
</feature>
<dbReference type="InterPro" id="IPR000794">
    <property type="entry name" value="Beta-ketoacyl_synthase"/>
</dbReference>
<dbReference type="GO" id="GO:0006633">
    <property type="term" value="P:fatty acid biosynthetic process"/>
    <property type="evidence" value="ECO:0007669"/>
    <property type="project" value="TreeGrafter"/>
</dbReference>
<dbReference type="RefSeq" id="WP_184476612.1">
    <property type="nucleotide sequence ID" value="NZ_JACHIV010000001.1"/>
</dbReference>
<evidence type="ECO:0000313" key="4">
    <source>
        <dbReference type="Proteomes" id="UP000580474"/>
    </source>
</evidence>
<evidence type="ECO:0000313" key="3">
    <source>
        <dbReference type="EMBL" id="MBB5067226.1"/>
    </source>
</evidence>
<keyword evidence="3" id="KW-0012">Acyltransferase</keyword>
<keyword evidence="1 3" id="KW-0808">Transferase</keyword>
<organism evidence="3 4">
    <name type="scientific">Saccharopolyspora gloriosae</name>
    <dbReference type="NCBI Taxonomy" id="455344"/>
    <lineage>
        <taxon>Bacteria</taxon>
        <taxon>Bacillati</taxon>
        <taxon>Actinomycetota</taxon>
        <taxon>Actinomycetes</taxon>
        <taxon>Pseudonocardiales</taxon>
        <taxon>Pseudonocardiaceae</taxon>
        <taxon>Saccharopolyspora</taxon>
    </lineage>
</organism>
<dbReference type="SUPFAM" id="SSF53901">
    <property type="entry name" value="Thiolase-like"/>
    <property type="match status" value="2"/>
</dbReference>
<accession>A0A840N5E0</accession>
<dbReference type="InterPro" id="IPR014030">
    <property type="entry name" value="Ketoacyl_synth_N"/>
</dbReference>
<sequence>MIAIAADDHRAGGGELVLSAWSAVSPFGVGRAAFAAGIAGGRGCVAELDESAGPFRRGGVIPDFVAAEQLGRKGTRSMDRVTAISVKTVGALLEECGPELTAESDRLALTWGTGSGSAQSIMDFTRDSLTGAKPFHVDPAKFPNTVMNRAAGQSAIWHSIKGPNTTIAGGALTGSLALRNGVRLVRGGHCDRVVFGASEEHTPQRSWLEWRAVDGRAEDGWALGEGGAAFLLEPAADAAAAGRAPLARVLGSRFRAFGEPGRADRALAECVSANFAETGASAGAVRVVAPLDDSGEWGERERAVLDELVPDAERMRPRALIGDTSAAAGAMQLAAVLAWAQARGTEPGDLALITGIERDGTAGSVLLALGGDGS</sequence>
<protein>
    <submittedName>
        <fullName evidence="3">3-oxoacyl-[acyl-carrier-protein] synthase II</fullName>
        <ecNumber evidence="3">2.3.1.179</ecNumber>
    </submittedName>
</protein>
<dbReference type="Proteomes" id="UP000580474">
    <property type="component" value="Unassembled WGS sequence"/>
</dbReference>
<proteinExistence type="predicted"/>
<dbReference type="GO" id="GO:0004315">
    <property type="term" value="F:3-oxoacyl-[acyl-carrier-protein] synthase activity"/>
    <property type="evidence" value="ECO:0007669"/>
    <property type="project" value="UniProtKB-EC"/>
</dbReference>
<dbReference type="EMBL" id="JACHIV010000001">
    <property type="protein sequence ID" value="MBB5067226.1"/>
    <property type="molecule type" value="Genomic_DNA"/>
</dbReference>